<protein>
    <recommendedName>
        <fullName evidence="2">BCNT-C domain-containing protein</fullName>
    </recommendedName>
</protein>
<feature type="domain" description="BCNT-C" evidence="2">
    <location>
        <begin position="218"/>
        <end position="299"/>
    </location>
</feature>
<comment type="caution">
    <text evidence="3">The sequence shown here is derived from an EMBL/GenBank/DDBJ whole genome shotgun (WGS) entry which is preliminary data.</text>
</comment>
<sequence>MSNLLNANLPSEDEEDQDYVPDEADDEERAQKKGKKPKRLRGAAAGAGTDDEAEAGAQAGVSGAELDDDEHEAMPDSKREAKKAKVDALWSLLNRAQPAAKPPPKPSGSSLASLCKPGAGKGKGKGSADEAWMRQLGLASKPKTSAAGQAGGVQKQSVAAAALAAAKAAASVAGASRAGTVTVVEQRRFAGQTITVNKEVARDSKEAQQAEADAAAAAKKKAGLDAVLASLQQAKKVTVLDKSRSDWKDFKQADDSIEEELEVHKRSGGQYLDKQAFLQQADLRQYEQDRDRRLASDVRNRGRL</sequence>
<keyword evidence="4" id="KW-1185">Reference proteome</keyword>
<feature type="compositionally biased region" description="Acidic residues" evidence="1">
    <location>
        <begin position="11"/>
        <end position="28"/>
    </location>
</feature>
<dbReference type="PANTHER" id="PTHR48295">
    <property type="entry name" value="CRANIOFACIAL DEVELOPMENT PROTEIN 1"/>
    <property type="match status" value="1"/>
</dbReference>
<reference evidence="3" key="2">
    <citation type="submission" date="2020-11" db="EMBL/GenBank/DDBJ databases">
        <authorList>
            <person name="Cecchin M."/>
            <person name="Marcolungo L."/>
            <person name="Rossato M."/>
            <person name="Girolomoni L."/>
            <person name="Cosentino E."/>
            <person name="Cuine S."/>
            <person name="Li-Beisson Y."/>
            <person name="Delledonne M."/>
            <person name="Ballottari M."/>
        </authorList>
    </citation>
    <scope>NUCLEOTIDE SEQUENCE</scope>
    <source>
        <strain evidence="3">211/11P</strain>
        <tissue evidence="3">Whole cell</tissue>
    </source>
</reference>
<organism evidence="3 4">
    <name type="scientific">Chlorella vulgaris</name>
    <name type="common">Green alga</name>
    <dbReference type="NCBI Taxonomy" id="3077"/>
    <lineage>
        <taxon>Eukaryota</taxon>
        <taxon>Viridiplantae</taxon>
        <taxon>Chlorophyta</taxon>
        <taxon>core chlorophytes</taxon>
        <taxon>Trebouxiophyceae</taxon>
        <taxon>Chlorellales</taxon>
        <taxon>Chlorellaceae</taxon>
        <taxon>Chlorella clade</taxon>
        <taxon>Chlorella</taxon>
    </lineage>
</organism>
<dbReference type="EMBL" id="SIDB01000002">
    <property type="protein sequence ID" value="KAI3435540.1"/>
    <property type="molecule type" value="Genomic_DNA"/>
</dbReference>
<dbReference type="OrthoDB" id="445677at2759"/>
<dbReference type="PANTHER" id="PTHR48295:SF1">
    <property type="entry name" value="SWR1-COMPLEX PROTEIN 5"/>
    <property type="match status" value="1"/>
</dbReference>
<name>A0A9D4YZV7_CHLVU</name>
<gene>
    <name evidence="3" type="ORF">D9Q98_001605</name>
</gene>
<evidence type="ECO:0000313" key="3">
    <source>
        <dbReference type="EMBL" id="KAI3435540.1"/>
    </source>
</evidence>
<feature type="compositionally biased region" description="Low complexity" evidence="1">
    <location>
        <begin position="107"/>
        <end position="118"/>
    </location>
</feature>
<accession>A0A9D4YZV7</accession>
<dbReference type="InterPro" id="IPR027124">
    <property type="entry name" value="Swc5/CFDP1/2"/>
</dbReference>
<dbReference type="Pfam" id="PF07572">
    <property type="entry name" value="BCNT"/>
    <property type="match status" value="1"/>
</dbReference>
<dbReference type="AlphaFoldDB" id="A0A9D4YZV7"/>
<evidence type="ECO:0000259" key="2">
    <source>
        <dbReference type="PROSITE" id="PS51279"/>
    </source>
</evidence>
<feature type="compositionally biased region" description="Basic and acidic residues" evidence="1">
    <location>
        <begin position="72"/>
        <end position="86"/>
    </location>
</feature>
<feature type="region of interest" description="Disordered" evidence="1">
    <location>
        <begin position="1"/>
        <end position="153"/>
    </location>
</feature>
<feature type="compositionally biased region" description="Basic residues" evidence="1">
    <location>
        <begin position="32"/>
        <end position="41"/>
    </location>
</feature>
<dbReference type="InterPro" id="IPR011421">
    <property type="entry name" value="BCNT-C"/>
</dbReference>
<dbReference type="PROSITE" id="PS51279">
    <property type="entry name" value="BCNT_C"/>
    <property type="match status" value="1"/>
</dbReference>
<proteinExistence type="predicted"/>
<evidence type="ECO:0000313" key="4">
    <source>
        <dbReference type="Proteomes" id="UP001055712"/>
    </source>
</evidence>
<evidence type="ECO:0000256" key="1">
    <source>
        <dbReference type="SAM" id="MobiDB-lite"/>
    </source>
</evidence>
<reference evidence="3" key="1">
    <citation type="journal article" date="2019" name="Plant J.">
        <title>Chlorella vulgaris genome assembly and annotation reveals the molecular basis for metabolic acclimation to high light conditions.</title>
        <authorList>
            <person name="Cecchin M."/>
            <person name="Marcolungo L."/>
            <person name="Rossato M."/>
            <person name="Girolomoni L."/>
            <person name="Cosentino E."/>
            <person name="Cuine S."/>
            <person name="Li-Beisson Y."/>
            <person name="Delledonne M."/>
            <person name="Ballottari M."/>
        </authorList>
    </citation>
    <scope>NUCLEOTIDE SEQUENCE</scope>
    <source>
        <strain evidence="3">211/11P</strain>
    </source>
</reference>
<dbReference type="Proteomes" id="UP001055712">
    <property type="component" value="Unassembled WGS sequence"/>
</dbReference>